<feature type="transmembrane region" description="Helical" evidence="1">
    <location>
        <begin position="221"/>
        <end position="239"/>
    </location>
</feature>
<accession>A0ABW9XFE2</accession>
<feature type="transmembrane region" description="Helical" evidence="1">
    <location>
        <begin position="21"/>
        <end position="43"/>
    </location>
</feature>
<feature type="transmembrane region" description="Helical" evidence="1">
    <location>
        <begin position="368"/>
        <end position="389"/>
    </location>
</feature>
<dbReference type="RefSeq" id="WP_161719045.1">
    <property type="nucleotide sequence ID" value="NZ_JAAAPO010000004.1"/>
</dbReference>
<feature type="transmembrane region" description="Helical" evidence="1">
    <location>
        <begin position="146"/>
        <end position="163"/>
    </location>
</feature>
<keyword evidence="1" id="KW-0472">Membrane</keyword>
<keyword evidence="1" id="KW-1133">Transmembrane helix</keyword>
<gene>
    <name evidence="2" type="ORF">GTZ99_11690</name>
</gene>
<dbReference type="Proteomes" id="UP000753724">
    <property type="component" value="Unassembled WGS sequence"/>
</dbReference>
<organism evidence="2 3">
    <name type="scientific">Novosphingobium ovatum</name>
    <dbReference type="NCBI Taxonomy" id="1908523"/>
    <lineage>
        <taxon>Bacteria</taxon>
        <taxon>Pseudomonadati</taxon>
        <taxon>Pseudomonadota</taxon>
        <taxon>Alphaproteobacteria</taxon>
        <taxon>Sphingomonadales</taxon>
        <taxon>Sphingomonadaceae</taxon>
        <taxon>Novosphingobium</taxon>
    </lineage>
</organism>
<name>A0ABW9XFE2_9SPHN</name>
<feature type="transmembrane region" description="Helical" evidence="1">
    <location>
        <begin position="341"/>
        <end position="362"/>
    </location>
</feature>
<sequence>MTSTAEQSRSWQGPALFAYGFRPFFLAAGLWAGLAMALWIGMLAGRFALPTAFDPVSWHAHEFLYGYLGAVMAGFLLTAVPNWTGRRALTGWPLVGLSGLWVLGRLAVALSLRLSPVWVAVADLALPLALFLVIGWEIISGRNWRNLGVLALLAIFALGNAIFHCDGARNNSPAQGMGLRIGVAAAILMIAVVGGRIVPAFTRNWLTRNNPGRLPSQPEQAFDKVALAGLLLAGLGWIFSPAAGLTTALLAIAGLLHLFRLARWAGDRTRAEPLVWVLHLAYGFVPAGALALAVANVAPAWGNRAAGQHLWMAGAIGMMTLAVMTRATRGHTGRALAADRTTAWIYIALLAAVLLRVAAGFWPELSGTFYTLAGTAWIGCYAGFCWSYGPMLLRPKQG</sequence>
<evidence type="ECO:0000256" key="1">
    <source>
        <dbReference type="SAM" id="Phobius"/>
    </source>
</evidence>
<keyword evidence="3" id="KW-1185">Reference proteome</keyword>
<comment type="caution">
    <text evidence="2">The sequence shown here is derived from an EMBL/GenBank/DDBJ whole genome shotgun (WGS) entry which is preliminary data.</text>
</comment>
<reference evidence="3" key="1">
    <citation type="submission" date="2020-01" db="EMBL/GenBank/DDBJ databases">
        <title>Sphingomonas sp. strain CSW-10.</title>
        <authorList>
            <person name="Chen W.-M."/>
        </authorList>
    </citation>
    <scope>NUCLEOTIDE SEQUENCE [LARGE SCALE GENOMIC DNA]</scope>
    <source>
        <strain evidence="3">FSY-8</strain>
    </source>
</reference>
<feature type="transmembrane region" description="Helical" evidence="1">
    <location>
        <begin position="63"/>
        <end position="80"/>
    </location>
</feature>
<dbReference type="EMBL" id="JAAAPO010000004">
    <property type="protein sequence ID" value="NBC37219.1"/>
    <property type="molecule type" value="Genomic_DNA"/>
</dbReference>
<evidence type="ECO:0000313" key="2">
    <source>
        <dbReference type="EMBL" id="NBC37219.1"/>
    </source>
</evidence>
<feature type="transmembrane region" description="Helical" evidence="1">
    <location>
        <begin position="274"/>
        <end position="298"/>
    </location>
</feature>
<feature type="transmembrane region" description="Helical" evidence="1">
    <location>
        <begin position="183"/>
        <end position="201"/>
    </location>
</feature>
<feature type="transmembrane region" description="Helical" evidence="1">
    <location>
        <begin position="92"/>
        <end position="112"/>
    </location>
</feature>
<feature type="transmembrane region" description="Helical" evidence="1">
    <location>
        <begin position="310"/>
        <end position="329"/>
    </location>
</feature>
<keyword evidence="1" id="KW-0812">Transmembrane</keyword>
<protein>
    <submittedName>
        <fullName evidence="2">Short-chain dehydrogenase</fullName>
    </submittedName>
</protein>
<feature type="transmembrane region" description="Helical" evidence="1">
    <location>
        <begin position="245"/>
        <end position="262"/>
    </location>
</feature>
<proteinExistence type="predicted"/>
<evidence type="ECO:0000313" key="3">
    <source>
        <dbReference type="Proteomes" id="UP000753724"/>
    </source>
</evidence>
<feature type="transmembrane region" description="Helical" evidence="1">
    <location>
        <begin position="118"/>
        <end position="139"/>
    </location>
</feature>
<dbReference type="Pfam" id="PF05940">
    <property type="entry name" value="NnrS"/>
    <property type="match status" value="1"/>
</dbReference>
<dbReference type="InterPro" id="IPR010266">
    <property type="entry name" value="NnrS"/>
</dbReference>